<evidence type="ECO:0000256" key="5">
    <source>
        <dbReference type="ARBA" id="ARBA00022833"/>
    </source>
</evidence>
<dbReference type="Pfam" id="PF17771">
    <property type="entry name" value="ADAMTS_CR_2"/>
    <property type="match status" value="1"/>
</dbReference>
<dbReference type="Pfam" id="PF19236">
    <property type="entry name" value="ADAMTS_CR_3"/>
    <property type="match status" value="1"/>
</dbReference>
<dbReference type="GO" id="GO:0005576">
    <property type="term" value="C:extracellular region"/>
    <property type="evidence" value="ECO:0007669"/>
    <property type="project" value="UniProtKB-SubCell"/>
</dbReference>
<evidence type="ECO:0000256" key="4">
    <source>
        <dbReference type="ARBA" id="ARBA00022801"/>
    </source>
</evidence>
<evidence type="ECO:0000256" key="7">
    <source>
        <dbReference type="ARBA" id="ARBA00023180"/>
    </source>
</evidence>
<sequence>VVKRSSEDKYITVEVAYFMDRHYVEKMAHNYPSITTAQQLVDLSILKWSGIAAVLSGAERAVGWNIAVKLVRVEIWWENPEWYSPMTSDTLGMRMRSVCKGTHHLDVDHIMISTSLGLNHDKLIGCPKNSMGFMGNDMFLFLPCYRDRLDTYLRGKSCLHTESYNTSSFGSSSLSEHGLTLPLFPGQQYSFDSQCQTFYGKEFHYVQISTSYFDCWKMVCVASDVTRINYGQMWHHKWLMGSPCGHEKRGECASLGNETSADVNKIRQLAVDGGWGSWSEFSPCHGNFGVTVRVSSRKCNNPTPKYGAFCEGLEYSAELCPSNTSHERLQDRDIVPRIAEQVCSAVRDRWPGSHYSGKGRMAYHTGDLYSCQVRCYYASGEVSTDRYMAPDATPCNDYLDRFDREELGITFRCVTGKCRAFGCDGRTVETGGEKERDACGVCGGDGTSCIHGNLGKPIPPHSKRVALIILPVGATDMYVALPWNGASRSFIGLRCEHTCGLMCQNGATLDPVTCTCTCNERQKGGTCACRKPFGGPDCSGCGGVCENAGTVDMHDCTCH</sequence>
<feature type="disulfide bond" evidence="8">
    <location>
        <begin position="195"/>
        <end position="220"/>
    </location>
</feature>
<dbReference type="InterPro" id="IPR013273">
    <property type="entry name" value="ADAMTS/ADAMTS-like"/>
</dbReference>
<comment type="subcellular location">
    <subcellularLocation>
        <location evidence="1">Secreted</location>
    </subcellularLocation>
</comment>
<dbReference type="AlphaFoldDB" id="A0ABD0L2Y5"/>
<dbReference type="EMBL" id="JACVVK020000090">
    <property type="protein sequence ID" value="KAK7493695.1"/>
    <property type="molecule type" value="Genomic_DNA"/>
</dbReference>
<evidence type="ECO:0000259" key="10">
    <source>
        <dbReference type="Pfam" id="PF19236"/>
    </source>
</evidence>
<dbReference type="PANTHER" id="PTHR13723">
    <property type="entry name" value="ADAMTS A DISINTEGRIN AND METALLOPROTEASE WITH THROMBOSPONDIN MOTIFS PROTEASE"/>
    <property type="match status" value="1"/>
</dbReference>
<evidence type="ECO:0000256" key="8">
    <source>
        <dbReference type="PIRSR" id="PIRSR613273-3"/>
    </source>
</evidence>
<evidence type="ECO:0000256" key="6">
    <source>
        <dbReference type="ARBA" id="ARBA00023157"/>
    </source>
</evidence>
<dbReference type="InterPro" id="IPR000884">
    <property type="entry name" value="TSP1_rpt"/>
</dbReference>
<feature type="disulfide bond" evidence="8">
    <location>
        <begin position="299"/>
        <end position="310"/>
    </location>
</feature>
<feature type="non-terminal residue" evidence="11">
    <location>
        <position position="1"/>
    </location>
</feature>
<feature type="domain" description="ADAMTS cysteine-rich" evidence="9">
    <location>
        <begin position="185"/>
        <end position="248"/>
    </location>
</feature>
<reference evidence="11 12" key="1">
    <citation type="journal article" date="2023" name="Sci. Data">
        <title>Genome assembly of the Korean intertidal mud-creeper Batillaria attramentaria.</title>
        <authorList>
            <person name="Patra A.K."/>
            <person name="Ho P.T."/>
            <person name="Jun S."/>
            <person name="Lee S.J."/>
            <person name="Kim Y."/>
            <person name="Won Y.J."/>
        </authorList>
    </citation>
    <scope>NUCLEOTIDE SEQUENCE [LARGE SCALE GENOMIC DNA]</scope>
    <source>
        <strain evidence="11">Wonlab-2016</strain>
    </source>
</reference>
<comment type="caution">
    <text evidence="11">The sequence shown here is derived from an EMBL/GenBank/DDBJ whole genome shotgun (WGS) entry which is preliminary data.</text>
</comment>
<keyword evidence="3" id="KW-0479">Metal-binding</keyword>
<proteinExistence type="predicted"/>
<gene>
    <name evidence="11" type="ORF">BaRGS_00015024</name>
</gene>
<dbReference type="GO" id="GO:0046872">
    <property type="term" value="F:metal ion binding"/>
    <property type="evidence" value="ECO:0007669"/>
    <property type="project" value="UniProtKB-KW"/>
</dbReference>
<organism evidence="11 12">
    <name type="scientific">Batillaria attramentaria</name>
    <dbReference type="NCBI Taxonomy" id="370345"/>
    <lineage>
        <taxon>Eukaryota</taxon>
        <taxon>Metazoa</taxon>
        <taxon>Spiralia</taxon>
        <taxon>Lophotrochozoa</taxon>
        <taxon>Mollusca</taxon>
        <taxon>Gastropoda</taxon>
        <taxon>Caenogastropoda</taxon>
        <taxon>Sorbeoconcha</taxon>
        <taxon>Cerithioidea</taxon>
        <taxon>Batillariidae</taxon>
        <taxon>Batillaria</taxon>
    </lineage>
</organism>
<keyword evidence="5" id="KW-0862">Zinc</keyword>
<evidence type="ECO:0000256" key="3">
    <source>
        <dbReference type="ARBA" id="ARBA00022723"/>
    </source>
</evidence>
<keyword evidence="2" id="KW-0964">Secreted</keyword>
<protein>
    <submittedName>
        <fullName evidence="11">Uncharacterized protein</fullName>
    </submittedName>
</protein>
<dbReference type="PANTHER" id="PTHR13723:SF281">
    <property type="entry name" value="PAPILIN"/>
    <property type="match status" value="1"/>
</dbReference>
<dbReference type="Gene3D" id="2.20.100.10">
    <property type="entry name" value="Thrombospondin type-1 (TSP1) repeat"/>
    <property type="match status" value="1"/>
</dbReference>
<dbReference type="GO" id="GO:0016787">
    <property type="term" value="F:hydrolase activity"/>
    <property type="evidence" value="ECO:0007669"/>
    <property type="project" value="UniProtKB-KW"/>
</dbReference>
<feature type="domain" description="ADAMTS/ADAMTS-like cysteine-rich" evidence="10">
    <location>
        <begin position="406"/>
        <end position="449"/>
    </location>
</feature>
<keyword evidence="6 8" id="KW-1015">Disulfide bond</keyword>
<dbReference type="PROSITE" id="PS50092">
    <property type="entry name" value="TSP1"/>
    <property type="match status" value="1"/>
</dbReference>
<dbReference type="InterPro" id="IPR041645">
    <property type="entry name" value="ADAMTS_CR_2"/>
</dbReference>
<dbReference type="InterPro" id="IPR050439">
    <property type="entry name" value="ADAMTS_ADAMTS-like"/>
</dbReference>
<dbReference type="Proteomes" id="UP001519460">
    <property type="component" value="Unassembled WGS sequence"/>
</dbReference>
<keyword evidence="7" id="KW-0325">Glycoprotein</keyword>
<evidence type="ECO:0000313" key="11">
    <source>
        <dbReference type="EMBL" id="KAK7493695.1"/>
    </source>
</evidence>
<feature type="disulfide bond" evidence="8">
    <location>
        <begin position="284"/>
        <end position="320"/>
    </location>
</feature>
<keyword evidence="12" id="KW-1185">Reference proteome</keyword>
<evidence type="ECO:0000256" key="1">
    <source>
        <dbReference type="ARBA" id="ARBA00004613"/>
    </source>
</evidence>
<evidence type="ECO:0000259" key="9">
    <source>
        <dbReference type="Pfam" id="PF17771"/>
    </source>
</evidence>
<evidence type="ECO:0000256" key="2">
    <source>
        <dbReference type="ARBA" id="ARBA00022525"/>
    </source>
</evidence>
<accession>A0ABD0L2Y5</accession>
<dbReference type="PRINTS" id="PR01857">
    <property type="entry name" value="ADAMTSFAMILY"/>
</dbReference>
<evidence type="ECO:0000313" key="12">
    <source>
        <dbReference type="Proteomes" id="UP001519460"/>
    </source>
</evidence>
<feature type="disulfide bond" evidence="8">
    <location>
        <begin position="215"/>
        <end position="252"/>
    </location>
</feature>
<dbReference type="SUPFAM" id="SSF82895">
    <property type="entry name" value="TSP-1 type 1 repeat"/>
    <property type="match status" value="1"/>
</dbReference>
<dbReference type="InterPro" id="IPR045371">
    <property type="entry name" value="ADAMTS_CR_3"/>
</dbReference>
<dbReference type="Gene3D" id="3.40.1620.60">
    <property type="match status" value="1"/>
</dbReference>
<keyword evidence="4" id="KW-0378">Hydrolase</keyword>
<name>A0ABD0L2Y5_9CAEN</name>
<dbReference type="InterPro" id="IPR036383">
    <property type="entry name" value="TSP1_rpt_sf"/>
</dbReference>